<comment type="similarity">
    <text evidence="1">Belongs to the asp23 family.</text>
</comment>
<dbReference type="EMBL" id="ACLJ02000001">
    <property type="protein sequence ID" value="EFK55019.1"/>
    <property type="molecule type" value="Genomic_DNA"/>
</dbReference>
<name>D7WAY8_9CORY</name>
<organism evidence="3 4">
    <name type="scientific">Corynebacterium genitalium ATCC 33030</name>
    <dbReference type="NCBI Taxonomy" id="585529"/>
    <lineage>
        <taxon>Bacteria</taxon>
        <taxon>Bacillati</taxon>
        <taxon>Actinomycetota</taxon>
        <taxon>Actinomycetes</taxon>
        <taxon>Mycobacteriales</taxon>
        <taxon>Corynebacteriaceae</taxon>
        <taxon>Corynebacterium</taxon>
    </lineage>
</organism>
<evidence type="ECO:0008006" key="5">
    <source>
        <dbReference type="Google" id="ProtNLM"/>
    </source>
</evidence>
<feature type="region of interest" description="Disordered" evidence="2">
    <location>
        <begin position="314"/>
        <end position="339"/>
    </location>
</feature>
<dbReference type="Pfam" id="PF03780">
    <property type="entry name" value="Asp23"/>
    <property type="match status" value="1"/>
</dbReference>
<dbReference type="STRING" id="585529.HMPREF0291_10277"/>
<dbReference type="RefSeq" id="WP_005286772.1">
    <property type="nucleotide sequence ID" value="NZ_CM000961.1"/>
</dbReference>
<evidence type="ECO:0000256" key="2">
    <source>
        <dbReference type="SAM" id="MobiDB-lite"/>
    </source>
</evidence>
<reference evidence="3" key="1">
    <citation type="submission" date="2010-06" db="EMBL/GenBank/DDBJ databases">
        <authorList>
            <person name="Muzny D."/>
            <person name="Qin X."/>
            <person name="Buhay C."/>
            <person name="Dugan-Rocha S."/>
            <person name="Ding Y."/>
            <person name="Chen G."/>
            <person name="Hawes A."/>
            <person name="Holder M."/>
            <person name="Jhangiani S."/>
            <person name="Johnson A."/>
            <person name="Khan Z."/>
            <person name="Li Z."/>
            <person name="Liu W."/>
            <person name="Liu X."/>
            <person name="Perez L."/>
            <person name="Shen H."/>
            <person name="Wang Q."/>
            <person name="Watt J."/>
            <person name="Xi L."/>
            <person name="Xin Y."/>
            <person name="Zhou J."/>
            <person name="Deng J."/>
            <person name="Jiang H."/>
            <person name="Liu Y."/>
            <person name="Qu J."/>
            <person name="Song X.-Z."/>
            <person name="Zhang L."/>
            <person name="Villasana D."/>
            <person name="Johnson A."/>
            <person name="Liu J."/>
            <person name="Liyanage D."/>
            <person name="Lorensuhewa L."/>
            <person name="Robinson T."/>
            <person name="Song A."/>
            <person name="Song B.-B."/>
            <person name="Dinh H."/>
            <person name="Thornton R."/>
            <person name="Coyle M."/>
            <person name="Francisco L."/>
            <person name="Jackson L."/>
            <person name="Javaid M."/>
            <person name="Korchina V."/>
            <person name="Kovar C."/>
            <person name="Mata R."/>
            <person name="Mathew T."/>
            <person name="Ngo R."/>
            <person name="Nguyen L."/>
            <person name="Nguyen N."/>
            <person name="Okwuonu G."/>
            <person name="Ongeri F."/>
            <person name="Pham C."/>
            <person name="Simmons D."/>
            <person name="Wilczek-Boney K."/>
            <person name="Hale W."/>
            <person name="Jakkamsetti A."/>
            <person name="Pham P."/>
            <person name="Ruth R."/>
            <person name="San Lucas F."/>
            <person name="Warren J."/>
            <person name="Zhang J."/>
            <person name="Zhao Z."/>
            <person name="Zhou C."/>
            <person name="Zhu D."/>
            <person name="Lee S."/>
            <person name="Bess C."/>
            <person name="Blankenburg K."/>
            <person name="Forbes L."/>
            <person name="Fu Q."/>
            <person name="Gubbala S."/>
            <person name="Hirani K."/>
            <person name="Jayaseelan J.C."/>
            <person name="Lara F."/>
            <person name="Munidasa M."/>
            <person name="Palculict T."/>
            <person name="Patil S."/>
            <person name="Pu L.-L."/>
            <person name="Saada N."/>
            <person name="Tang L."/>
            <person name="Weissenberger G."/>
            <person name="Zhu Y."/>
            <person name="Hemphill L."/>
            <person name="Shang Y."/>
            <person name="Youmans B."/>
            <person name="Ayvaz T."/>
            <person name="Ross M."/>
            <person name="Santibanez J."/>
            <person name="Aqrawi P."/>
            <person name="Gross S."/>
            <person name="Joshi V."/>
            <person name="Fowler G."/>
            <person name="Nazareth L."/>
            <person name="Reid J."/>
            <person name="Worley K."/>
            <person name="Petrosino J."/>
            <person name="Highlander S."/>
            <person name="Gibbs R."/>
        </authorList>
    </citation>
    <scope>NUCLEOTIDE SEQUENCE [LARGE SCALE GENOMIC DNA]</scope>
    <source>
        <strain evidence="3">ATCC 33030</strain>
    </source>
</reference>
<sequence>MDPDSYRISEKAVGRVAEAAVLTVPGTCAIDAKLAGLAGRSFPRVDAHIDRPSGAVALDVEMVTTYPAPVGAITDEVRQTVGTHVETLTGLTVTRINIAVADAEVSSQRRVTRTDLAHHPVGIVPAPVETTPSTVTSPVVKPQAELTPIVVDDSTYDQIAHVSTPPAPTVQHVSAPPAPSVRGVPQPPIRPLDPVLTPPPLPLAGIQLPQPPAPRSPVAPAPAPLRSITVTQFTPQRPITVTRAFPRKPVIIPPTEPLRQITVTAPARIAPVSLPARRPLDPIYAPKPQHVEVLRPEPQPLRRVGVDNPKQILVPQAPKPQALTPITVSPDNLEEESDG</sequence>
<dbReference type="InterPro" id="IPR005531">
    <property type="entry name" value="Asp23"/>
</dbReference>
<comment type="caution">
    <text evidence="3">The sequence shown here is derived from an EMBL/GenBank/DDBJ whole genome shotgun (WGS) entry which is preliminary data.</text>
</comment>
<dbReference type="OrthoDB" id="4425844at2"/>
<feature type="region of interest" description="Disordered" evidence="2">
    <location>
        <begin position="163"/>
        <end position="184"/>
    </location>
</feature>
<dbReference type="eggNOG" id="COG1302">
    <property type="taxonomic scope" value="Bacteria"/>
</dbReference>
<dbReference type="Proteomes" id="UP000004208">
    <property type="component" value="Unassembled WGS sequence"/>
</dbReference>
<evidence type="ECO:0000313" key="4">
    <source>
        <dbReference type="Proteomes" id="UP000004208"/>
    </source>
</evidence>
<keyword evidence="4" id="KW-1185">Reference proteome</keyword>
<gene>
    <name evidence="3" type="ORF">HMPREF0291_10277</name>
</gene>
<dbReference type="AlphaFoldDB" id="D7WAY8"/>
<proteinExistence type="inferred from homology"/>
<evidence type="ECO:0000313" key="3">
    <source>
        <dbReference type="EMBL" id="EFK55019.1"/>
    </source>
</evidence>
<dbReference type="HOGENOM" id="CLU_865242_0_0_11"/>
<accession>D7WAY8</accession>
<protein>
    <recommendedName>
        <fullName evidence="5">Asp23/Gls24 family envelope stress response protein</fullName>
    </recommendedName>
</protein>
<evidence type="ECO:0000256" key="1">
    <source>
        <dbReference type="ARBA" id="ARBA00005721"/>
    </source>
</evidence>